<keyword evidence="3" id="KW-0805">Transcription regulation</keyword>
<dbReference type="Gene3D" id="1.10.10.60">
    <property type="entry name" value="Homeodomain-like"/>
    <property type="match status" value="2"/>
</dbReference>
<reference evidence="10" key="1">
    <citation type="submission" date="2019-03" db="EMBL/GenBank/DDBJ databases">
        <title>WGS assembly of Setaria viridis.</title>
        <authorList>
            <person name="Huang P."/>
            <person name="Jenkins J."/>
            <person name="Grimwood J."/>
            <person name="Barry K."/>
            <person name="Healey A."/>
            <person name="Mamidi S."/>
            <person name="Sreedasyam A."/>
            <person name="Shu S."/>
            <person name="Feldman M."/>
            <person name="Wu J."/>
            <person name="Yu Y."/>
            <person name="Chen C."/>
            <person name="Johnson J."/>
            <person name="Rokhsar D."/>
            <person name="Baxter I."/>
            <person name="Schmutz J."/>
            <person name="Brutnell T."/>
            <person name="Kellogg E."/>
        </authorList>
    </citation>
    <scope>NUCLEOTIDE SEQUENCE [LARGE SCALE GENOMIC DNA]</scope>
</reference>
<dbReference type="Pfam" id="PF00249">
    <property type="entry name" value="Myb_DNA-binding"/>
    <property type="match status" value="2"/>
</dbReference>
<dbReference type="Gramene" id="TKW26001">
    <property type="protein sequence ID" value="TKW26001"/>
    <property type="gene ID" value="SEVIR_3G157700v2"/>
</dbReference>
<dbReference type="CDD" id="cd00167">
    <property type="entry name" value="SANT"/>
    <property type="match status" value="1"/>
</dbReference>
<dbReference type="EMBL" id="CM016554">
    <property type="protein sequence ID" value="TKW26001.1"/>
    <property type="molecule type" value="Genomic_DNA"/>
</dbReference>
<comment type="subcellular location">
    <subcellularLocation>
        <location evidence="1">Nucleus</location>
    </subcellularLocation>
</comment>
<keyword evidence="2" id="KW-0677">Repeat</keyword>
<evidence type="ECO:0000256" key="6">
    <source>
        <dbReference type="ARBA" id="ARBA00023242"/>
    </source>
</evidence>
<protein>
    <recommendedName>
        <fullName evidence="12">Transcription factor</fullName>
    </recommendedName>
</protein>
<sequence length="387" mass="41743">MPKRRAKGQSHPCRTTAERNGCDATGSRRLGGRTRRGAPSPRYKIRRPAHHPLPSCTCACAPVRLRVRSERLCSAAYKLQPALRAPRRTDRSLARLLAAADMGRAPCCDKASVKRGPWSPEEDEQLRSYVQRHGIGGNWIALPQKAGLNRCGKSCRLRWLNYLRPNIKHGGYTEQEDQIIWSLYSSIGSRWSIIASKLPGRTDNDVKNYWNTKLKKKAMAAVAASAATGRAFAAPATPPPALSPAASASSSVTSSGGDVRFAAYPPQHHQGLTMRFDAPAPQRRQQHTELAPVPPAAAVAQLDATSGVWARQPAPASDAVAAALDDVFLPDLVGGGEQLFPYGDFFGGLQDRAALELSACYFPNMAEMWGAAAASDAKPQGLCNTLT</sequence>
<name>A0A4U6V9J9_SETVI</name>
<dbReference type="FunFam" id="1.10.10.60:FF:000015">
    <property type="entry name" value="Transcription factor RAX3"/>
    <property type="match status" value="1"/>
</dbReference>
<evidence type="ECO:0000256" key="4">
    <source>
        <dbReference type="ARBA" id="ARBA00023125"/>
    </source>
</evidence>
<feature type="domain" description="HTH myb-type" evidence="9">
    <location>
        <begin position="110"/>
        <end position="167"/>
    </location>
</feature>
<evidence type="ECO:0000256" key="5">
    <source>
        <dbReference type="ARBA" id="ARBA00023163"/>
    </source>
</evidence>
<feature type="region of interest" description="Disordered" evidence="7">
    <location>
        <begin position="1"/>
        <end position="46"/>
    </location>
</feature>
<evidence type="ECO:0000313" key="10">
    <source>
        <dbReference type="EMBL" id="TKW26001.1"/>
    </source>
</evidence>
<proteinExistence type="predicted"/>
<dbReference type="PANTHER" id="PTHR48000">
    <property type="entry name" value="OS09G0431300 PROTEIN"/>
    <property type="match status" value="1"/>
</dbReference>
<dbReference type="AlphaFoldDB" id="A0A4U6V9J9"/>
<evidence type="ECO:0000313" key="11">
    <source>
        <dbReference type="Proteomes" id="UP000298652"/>
    </source>
</evidence>
<evidence type="ECO:0008006" key="12">
    <source>
        <dbReference type="Google" id="ProtNLM"/>
    </source>
</evidence>
<feature type="domain" description="Myb-like" evidence="8">
    <location>
        <begin position="164"/>
        <end position="214"/>
    </location>
</feature>
<dbReference type="InterPro" id="IPR001005">
    <property type="entry name" value="SANT/Myb"/>
</dbReference>
<feature type="domain" description="HTH myb-type" evidence="9">
    <location>
        <begin position="173"/>
        <end position="218"/>
    </location>
</feature>
<dbReference type="SMART" id="SM00717">
    <property type="entry name" value="SANT"/>
    <property type="match status" value="2"/>
</dbReference>
<dbReference type="OMA" id="WASSMPA"/>
<evidence type="ECO:0000256" key="3">
    <source>
        <dbReference type="ARBA" id="ARBA00023015"/>
    </source>
</evidence>
<dbReference type="PROSITE" id="PS50090">
    <property type="entry name" value="MYB_LIKE"/>
    <property type="match status" value="2"/>
</dbReference>
<dbReference type="Proteomes" id="UP000298652">
    <property type="component" value="Chromosome 3"/>
</dbReference>
<evidence type="ECO:0000259" key="9">
    <source>
        <dbReference type="PROSITE" id="PS51294"/>
    </source>
</evidence>
<gene>
    <name evidence="10" type="ORF">SEVIR_3G157700v2</name>
</gene>
<keyword evidence="5" id="KW-0804">Transcription</keyword>
<organism evidence="10 11">
    <name type="scientific">Setaria viridis</name>
    <name type="common">Green bristlegrass</name>
    <name type="synonym">Setaria italica subsp. viridis</name>
    <dbReference type="NCBI Taxonomy" id="4556"/>
    <lineage>
        <taxon>Eukaryota</taxon>
        <taxon>Viridiplantae</taxon>
        <taxon>Streptophyta</taxon>
        <taxon>Embryophyta</taxon>
        <taxon>Tracheophyta</taxon>
        <taxon>Spermatophyta</taxon>
        <taxon>Magnoliopsida</taxon>
        <taxon>Liliopsida</taxon>
        <taxon>Poales</taxon>
        <taxon>Poaceae</taxon>
        <taxon>PACMAD clade</taxon>
        <taxon>Panicoideae</taxon>
        <taxon>Panicodae</taxon>
        <taxon>Paniceae</taxon>
        <taxon>Cenchrinae</taxon>
        <taxon>Setaria</taxon>
    </lineage>
</organism>
<feature type="domain" description="Myb-like" evidence="8">
    <location>
        <begin position="110"/>
        <end position="163"/>
    </location>
</feature>
<dbReference type="SUPFAM" id="SSF46689">
    <property type="entry name" value="Homeodomain-like"/>
    <property type="match status" value="1"/>
</dbReference>
<evidence type="ECO:0000259" key="8">
    <source>
        <dbReference type="PROSITE" id="PS50090"/>
    </source>
</evidence>
<dbReference type="PANTHER" id="PTHR48000:SF20">
    <property type="entry name" value="OS01G0685400 PROTEIN"/>
    <property type="match status" value="1"/>
</dbReference>
<dbReference type="GO" id="GO:0003677">
    <property type="term" value="F:DNA binding"/>
    <property type="evidence" value="ECO:0007669"/>
    <property type="project" value="UniProtKB-KW"/>
</dbReference>
<evidence type="ECO:0000256" key="7">
    <source>
        <dbReference type="SAM" id="MobiDB-lite"/>
    </source>
</evidence>
<keyword evidence="11" id="KW-1185">Reference proteome</keyword>
<keyword evidence="6" id="KW-0539">Nucleus</keyword>
<dbReference type="PROSITE" id="PS51294">
    <property type="entry name" value="HTH_MYB"/>
    <property type="match status" value="2"/>
</dbReference>
<accession>A0A4U6V9J9</accession>
<dbReference type="InterPro" id="IPR009057">
    <property type="entry name" value="Homeodomain-like_sf"/>
</dbReference>
<dbReference type="InterPro" id="IPR017930">
    <property type="entry name" value="Myb_dom"/>
</dbReference>
<keyword evidence="4" id="KW-0238">DNA-binding</keyword>
<evidence type="ECO:0000256" key="2">
    <source>
        <dbReference type="ARBA" id="ARBA00022737"/>
    </source>
</evidence>
<dbReference type="GO" id="GO:0005634">
    <property type="term" value="C:nucleus"/>
    <property type="evidence" value="ECO:0007669"/>
    <property type="project" value="UniProtKB-SubCell"/>
</dbReference>
<evidence type="ECO:0000256" key="1">
    <source>
        <dbReference type="ARBA" id="ARBA00004123"/>
    </source>
</evidence>